<dbReference type="PANTHER" id="PTHR11923:SF110">
    <property type="entry name" value="SCAVENGER RECEPTOR CLASS B MEMBER 1"/>
    <property type="match status" value="1"/>
</dbReference>
<evidence type="ECO:0000256" key="11">
    <source>
        <dbReference type="ARBA" id="ARBA00040821"/>
    </source>
</evidence>
<dbReference type="PANTHER" id="PTHR11923">
    <property type="entry name" value="SCAVENGER RECEPTOR CLASS B TYPE-1 SR-B1"/>
    <property type="match status" value="1"/>
</dbReference>
<proteinExistence type="inferred from homology"/>
<keyword evidence="6 13" id="KW-1133">Transmembrane helix</keyword>
<evidence type="ECO:0000256" key="5">
    <source>
        <dbReference type="ARBA" id="ARBA00022692"/>
    </source>
</evidence>
<protein>
    <recommendedName>
        <fullName evidence="11">Scavenger receptor class B member 1</fullName>
    </recommendedName>
    <alternativeName>
        <fullName evidence="12">SR-BI</fullName>
    </alternativeName>
</protein>
<keyword evidence="15" id="KW-1185">Reference proteome</keyword>
<evidence type="ECO:0000256" key="4">
    <source>
        <dbReference type="ARBA" id="ARBA00022475"/>
    </source>
</evidence>
<comment type="similarity">
    <text evidence="3">Belongs to the CD36 family.</text>
</comment>
<dbReference type="GO" id="GO:0005044">
    <property type="term" value="F:scavenger receptor activity"/>
    <property type="evidence" value="ECO:0007669"/>
    <property type="project" value="TreeGrafter"/>
</dbReference>
<dbReference type="OrthoDB" id="18585at2759"/>
<evidence type="ECO:0000256" key="1">
    <source>
        <dbReference type="ARBA" id="ARBA00004189"/>
    </source>
</evidence>
<evidence type="ECO:0000256" key="8">
    <source>
        <dbReference type="ARBA" id="ARBA00023157"/>
    </source>
</evidence>
<dbReference type="GO" id="GO:0005737">
    <property type="term" value="C:cytoplasm"/>
    <property type="evidence" value="ECO:0007669"/>
    <property type="project" value="TreeGrafter"/>
</dbReference>
<dbReference type="Pfam" id="PF01130">
    <property type="entry name" value="CD36"/>
    <property type="match status" value="1"/>
</dbReference>
<name>A0A2W1BV01_HELAM</name>
<evidence type="ECO:0000313" key="15">
    <source>
        <dbReference type="Proteomes" id="UP000249218"/>
    </source>
</evidence>
<keyword evidence="10" id="KW-0325">Glycoprotein</keyword>
<sequence length="88" mass="10358">MTAKFLQFYVPSEHNIVVILLSSSTLLSAVISQSMVIRNNSLAYKIWRRPDVQPLMKVYLFNYTNWEQVKDRNEEKLKVEEVGPYVYS</sequence>
<dbReference type="EMBL" id="KZ149991">
    <property type="protein sequence ID" value="PZC75583.1"/>
    <property type="molecule type" value="Genomic_DNA"/>
</dbReference>
<dbReference type="Proteomes" id="UP000249218">
    <property type="component" value="Unassembled WGS sequence"/>
</dbReference>
<keyword evidence="5 13" id="KW-0812">Transmembrane</keyword>
<evidence type="ECO:0000256" key="9">
    <source>
        <dbReference type="ARBA" id="ARBA00023170"/>
    </source>
</evidence>
<evidence type="ECO:0000256" key="6">
    <source>
        <dbReference type="ARBA" id="ARBA00022989"/>
    </source>
</evidence>
<dbReference type="InterPro" id="IPR002159">
    <property type="entry name" value="CD36_fam"/>
</dbReference>
<reference evidence="14 15" key="1">
    <citation type="journal article" date="2017" name="BMC Biol.">
        <title>Genomic innovations, transcriptional plasticity and gene loss underlying the evolution and divergence of two highly polyphagous and invasive Helicoverpa pest species.</title>
        <authorList>
            <person name="Pearce S.L."/>
            <person name="Clarke D.F."/>
            <person name="East P.D."/>
            <person name="Elfekih S."/>
            <person name="Gordon K.H."/>
            <person name="Jermiin L.S."/>
            <person name="McGaughran A."/>
            <person name="Oakeshott J.G."/>
            <person name="Papanikolaou A."/>
            <person name="Perera O.P."/>
            <person name="Rane R.V."/>
            <person name="Richards S."/>
            <person name="Tay W.T."/>
            <person name="Walsh T.K."/>
            <person name="Anderson A."/>
            <person name="Anderson C.J."/>
            <person name="Asgari S."/>
            <person name="Board P.G."/>
            <person name="Bretschneider A."/>
            <person name="Campbell P.M."/>
            <person name="Chertemps T."/>
            <person name="Christeller J.T."/>
            <person name="Coppin C.W."/>
            <person name="Downes S.J."/>
            <person name="Duan G."/>
            <person name="Farnsworth C.A."/>
            <person name="Good R.T."/>
            <person name="Han L.B."/>
            <person name="Han Y.C."/>
            <person name="Hatje K."/>
            <person name="Horne I."/>
            <person name="Huang Y.P."/>
            <person name="Hughes D.S."/>
            <person name="Jacquin-Joly E."/>
            <person name="James W."/>
            <person name="Jhangiani S."/>
            <person name="Kollmar M."/>
            <person name="Kuwar S.S."/>
            <person name="Li S."/>
            <person name="Liu N.Y."/>
            <person name="Maibeche M.T."/>
            <person name="Miller J.R."/>
            <person name="Montagne N."/>
            <person name="Perry T."/>
            <person name="Qu J."/>
            <person name="Song S.V."/>
            <person name="Sutton G.G."/>
            <person name="Vogel H."/>
            <person name="Walenz B.P."/>
            <person name="Xu W."/>
            <person name="Zhang H.J."/>
            <person name="Zou Z."/>
            <person name="Batterham P."/>
            <person name="Edwards O.R."/>
            <person name="Feyereisen R."/>
            <person name="Gibbs R.A."/>
            <person name="Heckel D.G."/>
            <person name="McGrath A."/>
            <person name="Robin C."/>
            <person name="Scherer S.E."/>
            <person name="Worley K.C."/>
            <person name="Wu Y.D."/>
        </authorList>
    </citation>
    <scope>NUCLEOTIDE SEQUENCE [LARGE SCALE GENOMIC DNA]</scope>
    <source>
        <strain evidence="14">Harm_GR_Male_#8</strain>
        <tissue evidence="14">Whole organism</tissue>
    </source>
</reference>
<evidence type="ECO:0000256" key="2">
    <source>
        <dbReference type="ARBA" id="ARBA00004651"/>
    </source>
</evidence>
<evidence type="ECO:0000256" key="7">
    <source>
        <dbReference type="ARBA" id="ARBA00023136"/>
    </source>
</evidence>
<dbReference type="GO" id="GO:0005901">
    <property type="term" value="C:caveola"/>
    <property type="evidence" value="ECO:0007669"/>
    <property type="project" value="UniProtKB-SubCell"/>
</dbReference>
<accession>A0A2W1BV01</accession>
<keyword evidence="7 13" id="KW-0472">Membrane</keyword>
<keyword evidence="9" id="KW-0675">Receptor</keyword>
<comment type="subcellular location">
    <subcellularLocation>
        <location evidence="2">Cell membrane</location>
        <topology evidence="2">Multi-pass membrane protein</topology>
    </subcellularLocation>
    <subcellularLocation>
        <location evidence="1">Membrane</location>
        <location evidence="1">Caveola</location>
        <topology evidence="1">Multi-pass membrane protein</topology>
    </subcellularLocation>
</comment>
<evidence type="ECO:0000256" key="10">
    <source>
        <dbReference type="ARBA" id="ARBA00023180"/>
    </source>
</evidence>
<feature type="transmembrane region" description="Helical" evidence="13">
    <location>
        <begin position="16"/>
        <end position="37"/>
    </location>
</feature>
<gene>
    <name evidence="14" type="primary">HaOG205942</name>
    <name evidence="14" type="ORF">B5X24_HaOG205942</name>
</gene>
<keyword evidence="4" id="KW-1003">Cell membrane</keyword>
<keyword evidence="8" id="KW-1015">Disulfide bond</keyword>
<organism evidence="14 15">
    <name type="scientific">Helicoverpa armigera</name>
    <name type="common">Cotton bollworm</name>
    <name type="synonym">Heliothis armigera</name>
    <dbReference type="NCBI Taxonomy" id="29058"/>
    <lineage>
        <taxon>Eukaryota</taxon>
        <taxon>Metazoa</taxon>
        <taxon>Ecdysozoa</taxon>
        <taxon>Arthropoda</taxon>
        <taxon>Hexapoda</taxon>
        <taxon>Insecta</taxon>
        <taxon>Pterygota</taxon>
        <taxon>Neoptera</taxon>
        <taxon>Endopterygota</taxon>
        <taxon>Lepidoptera</taxon>
        <taxon>Glossata</taxon>
        <taxon>Ditrysia</taxon>
        <taxon>Noctuoidea</taxon>
        <taxon>Noctuidae</taxon>
        <taxon>Heliothinae</taxon>
        <taxon>Helicoverpa</taxon>
    </lineage>
</organism>
<evidence type="ECO:0000313" key="14">
    <source>
        <dbReference type="EMBL" id="PZC75583.1"/>
    </source>
</evidence>
<evidence type="ECO:0000256" key="3">
    <source>
        <dbReference type="ARBA" id="ARBA00010532"/>
    </source>
</evidence>
<evidence type="ECO:0000256" key="13">
    <source>
        <dbReference type="SAM" id="Phobius"/>
    </source>
</evidence>
<evidence type="ECO:0000256" key="12">
    <source>
        <dbReference type="ARBA" id="ARBA00042244"/>
    </source>
</evidence>
<dbReference type="AlphaFoldDB" id="A0A2W1BV01"/>